<gene>
    <name evidence="3" type="ORF">CTKZ_04070</name>
</gene>
<evidence type="ECO:0000256" key="1">
    <source>
        <dbReference type="ARBA" id="ARBA00009981"/>
    </source>
</evidence>
<dbReference type="NCBIfam" id="TIGR01552">
    <property type="entry name" value="phd_fam"/>
    <property type="match status" value="1"/>
</dbReference>
<dbReference type="PANTHER" id="PTHR35377:SF5">
    <property type="entry name" value="ANTITOXIN VAPB46"/>
    <property type="match status" value="1"/>
</dbReference>
<keyword evidence="4" id="KW-1185">Reference proteome</keyword>
<comment type="similarity">
    <text evidence="1 2">Belongs to the phD/YefM antitoxin family.</text>
</comment>
<comment type="caution">
    <text evidence="3">The sequence shown here is derived from an EMBL/GenBank/DDBJ whole genome shotgun (WGS) entry which is preliminary data.</text>
</comment>
<reference evidence="3 4" key="1">
    <citation type="submission" date="2018-11" db="EMBL/GenBank/DDBJ databases">
        <title>Draft genome sequence of Cellulomonas takizawaensis strain TKZ-21.</title>
        <authorList>
            <person name="Yamamura H."/>
            <person name="Hayashi T."/>
            <person name="Hamada M."/>
            <person name="Serisawa Y."/>
            <person name="Matsuyama K."/>
            <person name="Nakagawa Y."/>
            <person name="Otoguro M."/>
            <person name="Yanagida F."/>
            <person name="Hayakawa M."/>
        </authorList>
    </citation>
    <scope>NUCLEOTIDE SEQUENCE [LARGE SCALE GENOMIC DNA]</scope>
    <source>
        <strain evidence="3 4">TKZ-21</strain>
    </source>
</reference>
<dbReference type="InterPro" id="IPR051416">
    <property type="entry name" value="phD-YefM_TA_antitoxins"/>
</dbReference>
<dbReference type="Pfam" id="PF02604">
    <property type="entry name" value="PhdYeFM_antitox"/>
    <property type="match status" value="1"/>
</dbReference>
<protein>
    <recommendedName>
        <fullName evidence="2">Antitoxin</fullName>
    </recommendedName>
</protein>
<evidence type="ECO:0000313" key="4">
    <source>
        <dbReference type="Proteomes" id="UP000288246"/>
    </source>
</evidence>
<dbReference type="RefSeq" id="WP_124341399.1">
    <property type="nucleotide sequence ID" value="NZ_BHYL01000034.1"/>
</dbReference>
<comment type="function">
    <text evidence="2">Antitoxin component of a type II toxin-antitoxin (TA) system.</text>
</comment>
<dbReference type="Proteomes" id="UP000288246">
    <property type="component" value="Unassembled WGS sequence"/>
</dbReference>
<name>A0A401UVX7_9CELL</name>
<organism evidence="3 4">
    <name type="scientific">Cellulomonas algicola</name>
    <dbReference type="NCBI Taxonomy" id="2071633"/>
    <lineage>
        <taxon>Bacteria</taxon>
        <taxon>Bacillati</taxon>
        <taxon>Actinomycetota</taxon>
        <taxon>Actinomycetes</taxon>
        <taxon>Micrococcales</taxon>
        <taxon>Cellulomonadaceae</taxon>
        <taxon>Cellulomonas</taxon>
    </lineage>
</organism>
<dbReference type="GO" id="GO:0097351">
    <property type="term" value="F:toxin sequestering activity"/>
    <property type="evidence" value="ECO:0007669"/>
    <property type="project" value="TreeGrafter"/>
</dbReference>
<dbReference type="OrthoDB" id="4419580at2"/>
<evidence type="ECO:0000313" key="3">
    <source>
        <dbReference type="EMBL" id="GCD18845.1"/>
    </source>
</evidence>
<dbReference type="AlphaFoldDB" id="A0A401UVX7"/>
<dbReference type="InterPro" id="IPR036165">
    <property type="entry name" value="YefM-like_sf"/>
</dbReference>
<dbReference type="InterPro" id="IPR006442">
    <property type="entry name" value="Antitoxin_Phd/YefM"/>
</dbReference>
<sequence length="89" mass="9558">MTTIGVGELRRDASGVLRRAAQGERVVVTLHGRPVADLVPHTEVRPTWRPVADLAALFPAVGDPDVVADLAMVDSAVDDPFERDVARDC</sequence>
<dbReference type="Gene3D" id="3.40.1620.10">
    <property type="entry name" value="YefM-like domain"/>
    <property type="match status" value="1"/>
</dbReference>
<evidence type="ECO:0000256" key="2">
    <source>
        <dbReference type="RuleBase" id="RU362080"/>
    </source>
</evidence>
<accession>A0A401UVX7</accession>
<proteinExistence type="inferred from homology"/>
<dbReference type="EMBL" id="BHYL01000034">
    <property type="protein sequence ID" value="GCD18845.1"/>
    <property type="molecule type" value="Genomic_DNA"/>
</dbReference>
<dbReference type="SUPFAM" id="SSF143120">
    <property type="entry name" value="YefM-like"/>
    <property type="match status" value="1"/>
</dbReference>
<dbReference type="PANTHER" id="PTHR35377">
    <property type="entry name" value="ANTITOXIN VAPB49-RELATED-RELATED"/>
    <property type="match status" value="1"/>
</dbReference>